<proteinExistence type="predicted"/>
<name>A0A1A8EPV5_9TELE</name>
<dbReference type="AlphaFoldDB" id="A0A1A8EPV5"/>
<evidence type="ECO:0000313" key="1">
    <source>
        <dbReference type="EMBL" id="SBQ48608.1"/>
    </source>
</evidence>
<reference evidence="1" key="1">
    <citation type="submission" date="2016-05" db="EMBL/GenBank/DDBJ databases">
        <authorList>
            <person name="Lavstsen T."/>
            <person name="Jespersen J.S."/>
        </authorList>
    </citation>
    <scope>NUCLEOTIDE SEQUENCE</scope>
    <source>
        <tissue evidence="1">Brain</tissue>
    </source>
</reference>
<reference evidence="1" key="2">
    <citation type="submission" date="2016-06" db="EMBL/GenBank/DDBJ databases">
        <title>The genome of a short-lived fish provides insights into sex chromosome evolution and the genetic control of aging.</title>
        <authorList>
            <person name="Reichwald K."/>
            <person name="Felder M."/>
            <person name="Petzold A."/>
            <person name="Koch P."/>
            <person name="Groth M."/>
            <person name="Platzer M."/>
        </authorList>
    </citation>
    <scope>NUCLEOTIDE SEQUENCE</scope>
    <source>
        <tissue evidence="1">Brain</tissue>
    </source>
</reference>
<gene>
    <name evidence="1" type="primary">Nfu_g_1_005543</name>
</gene>
<protein>
    <submittedName>
        <fullName evidence="1">Uncharacterized protein</fullName>
    </submittedName>
</protein>
<accession>A0A1A8EPV5</accession>
<organism evidence="1">
    <name type="scientific">Nothobranchius korthausae</name>
    <dbReference type="NCBI Taxonomy" id="1143690"/>
    <lineage>
        <taxon>Eukaryota</taxon>
        <taxon>Metazoa</taxon>
        <taxon>Chordata</taxon>
        <taxon>Craniata</taxon>
        <taxon>Vertebrata</taxon>
        <taxon>Euteleostomi</taxon>
        <taxon>Actinopterygii</taxon>
        <taxon>Neopterygii</taxon>
        <taxon>Teleostei</taxon>
        <taxon>Neoteleostei</taxon>
        <taxon>Acanthomorphata</taxon>
        <taxon>Ovalentaria</taxon>
        <taxon>Atherinomorphae</taxon>
        <taxon>Cyprinodontiformes</taxon>
        <taxon>Nothobranchiidae</taxon>
        <taxon>Nothobranchius</taxon>
    </lineage>
</organism>
<dbReference type="EMBL" id="HAEB01002081">
    <property type="protein sequence ID" value="SBQ48608.1"/>
    <property type="molecule type" value="Transcribed_RNA"/>
</dbReference>
<feature type="non-terminal residue" evidence="1">
    <location>
        <position position="58"/>
    </location>
</feature>
<sequence>MCNLCGHQHGLILKCLILQHLHCTYNLLPTSRPATPDLEGEKKVTHFWLLSRRCSGQR</sequence>